<evidence type="ECO:0000256" key="6">
    <source>
        <dbReference type="ARBA" id="ARBA00038999"/>
    </source>
</evidence>
<dbReference type="EMBL" id="JBJUIK010000003">
    <property type="protein sequence ID" value="KAL3532850.1"/>
    <property type="molecule type" value="Genomic_DNA"/>
</dbReference>
<evidence type="ECO:0000313" key="12">
    <source>
        <dbReference type="EMBL" id="KAL3532850.1"/>
    </source>
</evidence>
<gene>
    <name evidence="12" type="ORF">ACH5RR_006371</name>
</gene>
<evidence type="ECO:0000256" key="8">
    <source>
        <dbReference type="ARBA" id="ARBA00049299"/>
    </source>
</evidence>
<feature type="binding site" evidence="10">
    <location>
        <position position="75"/>
    </location>
    <ligand>
        <name>ATP</name>
        <dbReference type="ChEBI" id="CHEBI:30616"/>
    </ligand>
</feature>
<keyword evidence="2 10" id="KW-0547">Nucleotide-binding</keyword>
<proteinExistence type="inferred from homology"/>
<comment type="catalytic activity">
    <reaction evidence="9">
        <text>L-tyrosyl-[protein] + ATP = O-phospho-L-tyrosyl-[protein] + ADP + H(+)</text>
        <dbReference type="Rhea" id="RHEA:10596"/>
        <dbReference type="Rhea" id="RHEA-COMP:10136"/>
        <dbReference type="Rhea" id="RHEA-COMP:20101"/>
        <dbReference type="ChEBI" id="CHEBI:15378"/>
        <dbReference type="ChEBI" id="CHEBI:30616"/>
        <dbReference type="ChEBI" id="CHEBI:46858"/>
        <dbReference type="ChEBI" id="CHEBI:61978"/>
        <dbReference type="ChEBI" id="CHEBI:456216"/>
        <dbReference type="EC" id="2.7.12.2"/>
    </reaction>
</comment>
<dbReference type="GO" id="GO:0004708">
    <property type="term" value="F:MAP kinase kinase activity"/>
    <property type="evidence" value="ECO:0007669"/>
    <property type="project" value="UniProtKB-EC"/>
</dbReference>
<dbReference type="InterPro" id="IPR011009">
    <property type="entry name" value="Kinase-like_dom_sf"/>
</dbReference>
<dbReference type="AlphaFoldDB" id="A0ABD3ANT3"/>
<evidence type="ECO:0000256" key="1">
    <source>
        <dbReference type="ARBA" id="ARBA00022679"/>
    </source>
</evidence>
<evidence type="ECO:0000256" key="4">
    <source>
        <dbReference type="ARBA" id="ARBA00022840"/>
    </source>
</evidence>
<accession>A0ABD3ANT3</accession>
<dbReference type="InterPro" id="IPR017441">
    <property type="entry name" value="Protein_kinase_ATP_BS"/>
</dbReference>
<keyword evidence="3" id="KW-0418">Kinase</keyword>
<dbReference type="SUPFAM" id="SSF56112">
    <property type="entry name" value="Protein kinase-like (PK-like)"/>
    <property type="match status" value="1"/>
</dbReference>
<dbReference type="Proteomes" id="UP001630127">
    <property type="component" value="Unassembled WGS sequence"/>
</dbReference>
<evidence type="ECO:0000313" key="13">
    <source>
        <dbReference type="Proteomes" id="UP001630127"/>
    </source>
</evidence>
<dbReference type="EC" id="2.7.12.2" evidence="6"/>
<dbReference type="PROSITE" id="PS50011">
    <property type="entry name" value="PROTEIN_KINASE_DOM"/>
    <property type="match status" value="1"/>
</dbReference>
<dbReference type="PANTHER" id="PTHR48013">
    <property type="entry name" value="DUAL SPECIFICITY MITOGEN-ACTIVATED PROTEIN KINASE KINASE 5-RELATED"/>
    <property type="match status" value="1"/>
</dbReference>
<dbReference type="SMART" id="SM00220">
    <property type="entry name" value="S_TKc"/>
    <property type="match status" value="1"/>
</dbReference>
<organism evidence="12 13">
    <name type="scientific">Cinchona calisaya</name>
    <dbReference type="NCBI Taxonomy" id="153742"/>
    <lineage>
        <taxon>Eukaryota</taxon>
        <taxon>Viridiplantae</taxon>
        <taxon>Streptophyta</taxon>
        <taxon>Embryophyta</taxon>
        <taxon>Tracheophyta</taxon>
        <taxon>Spermatophyta</taxon>
        <taxon>Magnoliopsida</taxon>
        <taxon>eudicotyledons</taxon>
        <taxon>Gunneridae</taxon>
        <taxon>Pentapetalae</taxon>
        <taxon>asterids</taxon>
        <taxon>lamiids</taxon>
        <taxon>Gentianales</taxon>
        <taxon>Rubiaceae</taxon>
        <taxon>Cinchonoideae</taxon>
        <taxon>Cinchoneae</taxon>
        <taxon>Cinchona</taxon>
    </lineage>
</organism>
<comment type="caution">
    <text evidence="12">The sequence shown here is derived from an EMBL/GenBank/DDBJ whole genome shotgun (WGS) entry which is preliminary data.</text>
</comment>
<evidence type="ECO:0000256" key="7">
    <source>
        <dbReference type="ARBA" id="ARBA00049014"/>
    </source>
</evidence>
<dbReference type="PANTHER" id="PTHR48013:SF9">
    <property type="entry name" value="DUAL SPECIFICITY MITOGEN-ACTIVATED PROTEIN KINASE KINASE 5"/>
    <property type="match status" value="1"/>
</dbReference>
<keyword evidence="1" id="KW-0808">Transferase</keyword>
<dbReference type="Gene3D" id="1.10.510.10">
    <property type="entry name" value="Transferase(Phosphotransferase) domain 1"/>
    <property type="match status" value="1"/>
</dbReference>
<comment type="catalytic activity">
    <reaction evidence="8">
        <text>L-threonyl-[protein] + ATP = O-phospho-L-threonyl-[protein] + ADP + H(+)</text>
        <dbReference type="Rhea" id="RHEA:46608"/>
        <dbReference type="Rhea" id="RHEA-COMP:11060"/>
        <dbReference type="Rhea" id="RHEA-COMP:11605"/>
        <dbReference type="ChEBI" id="CHEBI:15378"/>
        <dbReference type="ChEBI" id="CHEBI:30013"/>
        <dbReference type="ChEBI" id="CHEBI:30616"/>
        <dbReference type="ChEBI" id="CHEBI:61977"/>
        <dbReference type="ChEBI" id="CHEBI:456216"/>
        <dbReference type="EC" id="2.7.12.2"/>
    </reaction>
</comment>
<reference evidence="12 13" key="1">
    <citation type="submission" date="2024-11" db="EMBL/GenBank/DDBJ databases">
        <title>A near-complete genome assembly of Cinchona calisaya.</title>
        <authorList>
            <person name="Lian D.C."/>
            <person name="Zhao X.W."/>
            <person name="Wei L."/>
        </authorList>
    </citation>
    <scope>NUCLEOTIDE SEQUENCE [LARGE SCALE GENOMIC DNA]</scope>
    <source>
        <tissue evidence="12">Nenye</tissue>
    </source>
</reference>
<protein>
    <recommendedName>
        <fullName evidence="6">mitogen-activated protein kinase kinase</fullName>
        <ecNumber evidence="6">2.7.12.2</ecNumber>
    </recommendedName>
</protein>
<keyword evidence="13" id="KW-1185">Reference proteome</keyword>
<comment type="catalytic activity">
    <reaction evidence="7">
        <text>L-seryl-[protein] + ATP = O-phospho-L-seryl-[protein] + ADP + H(+)</text>
        <dbReference type="Rhea" id="RHEA:17989"/>
        <dbReference type="Rhea" id="RHEA-COMP:9863"/>
        <dbReference type="Rhea" id="RHEA-COMP:11604"/>
        <dbReference type="ChEBI" id="CHEBI:15378"/>
        <dbReference type="ChEBI" id="CHEBI:29999"/>
        <dbReference type="ChEBI" id="CHEBI:30616"/>
        <dbReference type="ChEBI" id="CHEBI:83421"/>
        <dbReference type="ChEBI" id="CHEBI:456216"/>
        <dbReference type="EC" id="2.7.12.2"/>
    </reaction>
</comment>
<evidence type="ECO:0000256" key="5">
    <source>
        <dbReference type="ARBA" id="ARBA00038035"/>
    </source>
</evidence>
<evidence type="ECO:0000259" key="11">
    <source>
        <dbReference type="PROSITE" id="PS50011"/>
    </source>
</evidence>
<comment type="similarity">
    <text evidence="5">Belongs to the protein kinase superfamily. STE Ser/Thr protein kinase family. MAP kinase kinase subfamily.</text>
</comment>
<evidence type="ECO:0000256" key="10">
    <source>
        <dbReference type="PROSITE-ProRule" id="PRU10141"/>
    </source>
</evidence>
<dbReference type="CDD" id="cd00180">
    <property type="entry name" value="PKc"/>
    <property type="match status" value="1"/>
</dbReference>
<sequence length="281" mass="31683">MSPRERPRLSVKPTFRGESLQIPPPPKIQVFELPPGIPSFERADYAYVEHIGDGISANVNKVRNIHNNQEVYAMKVVNISVGSPDVIARRRELILKEITICAQVRHPKLVRFVAAAANAVEVCLLLELMDESLEKYSSQDETELARIAQQVLSGLQYLRQHHIIHRDLKPANVLRNEDGVVKIADFGSSLLLKSEKYPHIVHVGQGNTEGNNTKALSMVGTEVIDLEEQKLRCYVEEQPLKPSSSCLHFAIQDVRYFFSFELQQALGLQSLQMACLFCQQT</sequence>
<dbReference type="GO" id="GO:0005524">
    <property type="term" value="F:ATP binding"/>
    <property type="evidence" value="ECO:0007669"/>
    <property type="project" value="UniProtKB-UniRule"/>
</dbReference>
<dbReference type="PROSITE" id="PS00107">
    <property type="entry name" value="PROTEIN_KINASE_ATP"/>
    <property type="match status" value="1"/>
</dbReference>
<dbReference type="Pfam" id="PF00069">
    <property type="entry name" value="Pkinase"/>
    <property type="match status" value="1"/>
</dbReference>
<name>A0ABD3ANT3_9GENT</name>
<evidence type="ECO:0000256" key="9">
    <source>
        <dbReference type="ARBA" id="ARBA00051693"/>
    </source>
</evidence>
<feature type="domain" description="Protein kinase" evidence="11">
    <location>
        <begin position="45"/>
        <end position="281"/>
    </location>
</feature>
<evidence type="ECO:0000256" key="2">
    <source>
        <dbReference type="ARBA" id="ARBA00022741"/>
    </source>
</evidence>
<dbReference type="InterPro" id="IPR000719">
    <property type="entry name" value="Prot_kinase_dom"/>
</dbReference>
<evidence type="ECO:0000256" key="3">
    <source>
        <dbReference type="ARBA" id="ARBA00022777"/>
    </source>
</evidence>
<keyword evidence="4 10" id="KW-0067">ATP-binding</keyword>